<dbReference type="EMBL" id="OZ034815">
    <property type="protein sequence ID" value="CAL1371952.1"/>
    <property type="molecule type" value="Genomic_DNA"/>
</dbReference>
<protein>
    <submittedName>
        <fullName evidence="2">Uncharacterized protein</fullName>
    </submittedName>
</protein>
<feature type="region of interest" description="Disordered" evidence="1">
    <location>
        <begin position="1"/>
        <end position="102"/>
    </location>
</feature>
<keyword evidence="3" id="KW-1185">Reference proteome</keyword>
<evidence type="ECO:0000313" key="3">
    <source>
        <dbReference type="Proteomes" id="UP001497516"/>
    </source>
</evidence>
<sequence length="117" mass="13147">MEIHERHDLISISRRCGRHGKPLRDEQGAAPAVAMKHREKETSSRRPNPSSGTSPRAGAHEVTRRRRLILEEESEDDFSVQPISSIGQDGTQPPPLQPDPRNLKALQNFAHMTRLKG</sequence>
<gene>
    <name evidence="2" type="ORF">LTRI10_LOCUS13986</name>
</gene>
<organism evidence="2 3">
    <name type="scientific">Linum trigynum</name>
    <dbReference type="NCBI Taxonomy" id="586398"/>
    <lineage>
        <taxon>Eukaryota</taxon>
        <taxon>Viridiplantae</taxon>
        <taxon>Streptophyta</taxon>
        <taxon>Embryophyta</taxon>
        <taxon>Tracheophyta</taxon>
        <taxon>Spermatophyta</taxon>
        <taxon>Magnoliopsida</taxon>
        <taxon>eudicotyledons</taxon>
        <taxon>Gunneridae</taxon>
        <taxon>Pentapetalae</taxon>
        <taxon>rosids</taxon>
        <taxon>fabids</taxon>
        <taxon>Malpighiales</taxon>
        <taxon>Linaceae</taxon>
        <taxon>Linum</taxon>
    </lineage>
</organism>
<evidence type="ECO:0000313" key="2">
    <source>
        <dbReference type="EMBL" id="CAL1371952.1"/>
    </source>
</evidence>
<evidence type="ECO:0000256" key="1">
    <source>
        <dbReference type="SAM" id="MobiDB-lite"/>
    </source>
</evidence>
<proteinExistence type="predicted"/>
<reference evidence="2 3" key="1">
    <citation type="submission" date="2024-04" db="EMBL/GenBank/DDBJ databases">
        <authorList>
            <person name="Fracassetti M."/>
        </authorList>
    </citation>
    <scope>NUCLEOTIDE SEQUENCE [LARGE SCALE GENOMIC DNA]</scope>
</reference>
<dbReference type="AlphaFoldDB" id="A0AAV2DGI0"/>
<feature type="compositionally biased region" description="Polar residues" evidence="1">
    <location>
        <begin position="45"/>
        <end position="54"/>
    </location>
</feature>
<name>A0AAV2DGI0_9ROSI</name>
<accession>A0AAV2DGI0</accession>
<dbReference type="Proteomes" id="UP001497516">
    <property type="component" value="Chromosome 2"/>
</dbReference>
<feature type="compositionally biased region" description="Polar residues" evidence="1">
    <location>
        <begin position="81"/>
        <end position="91"/>
    </location>
</feature>